<gene>
    <name evidence="1" type="ORF">JJL49_08350</name>
</gene>
<name>A0ACC5RKY8_ENTAG</name>
<organism evidence="1 2">
    <name type="scientific">Enterobacter agglomerans</name>
    <name type="common">Erwinia herbicola</name>
    <name type="synonym">Pantoea agglomerans</name>
    <dbReference type="NCBI Taxonomy" id="549"/>
    <lineage>
        <taxon>Bacteria</taxon>
        <taxon>Pseudomonadati</taxon>
        <taxon>Pseudomonadota</taxon>
        <taxon>Gammaproteobacteria</taxon>
        <taxon>Enterobacterales</taxon>
        <taxon>Erwiniaceae</taxon>
        <taxon>Pantoea</taxon>
        <taxon>Pantoea agglomerans group</taxon>
    </lineage>
</organism>
<reference evidence="1" key="1">
    <citation type="submission" date="2021-01" db="EMBL/GenBank/DDBJ databases">
        <title>Draft genome of Pantoea agglomerans Eh 335.</title>
        <authorList>
            <person name="Emsley S.A."/>
            <person name="Oline D.K."/>
            <person name="Saw J.H."/>
            <person name="Ushijima B."/>
            <person name="Videau P."/>
            <person name="Koyack M.J."/>
        </authorList>
    </citation>
    <scope>NUCLEOTIDE SEQUENCE</scope>
    <source>
        <strain evidence="1">Eh 335</strain>
    </source>
</reference>
<protein>
    <submittedName>
        <fullName evidence="1">Uncharacterized protein</fullName>
    </submittedName>
</protein>
<dbReference type="Proteomes" id="UP000633731">
    <property type="component" value="Unassembled WGS sequence"/>
</dbReference>
<dbReference type="EMBL" id="JAEOXF010000003">
    <property type="protein sequence ID" value="MBK4725231.1"/>
    <property type="molecule type" value="Genomic_DNA"/>
</dbReference>
<keyword evidence="2" id="KW-1185">Reference proteome</keyword>
<accession>A0ACC5RKY8</accession>
<proteinExistence type="predicted"/>
<evidence type="ECO:0000313" key="1">
    <source>
        <dbReference type="EMBL" id="MBK4725231.1"/>
    </source>
</evidence>
<sequence>MYRDVVITDSSWLVIIGYELVSLLLMIPLYLLSSEKVFTLRRKKLLNLVIVLIVGSCQFGIARFGAGSLYRFFNYVAWDDSIIRYSAVLFFIFYILFLADWKKIFSLEKDRVKKDK</sequence>
<evidence type="ECO:0000313" key="2">
    <source>
        <dbReference type="Proteomes" id="UP000633731"/>
    </source>
</evidence>
<comment type="caution">
    <text evidence="1">The sequence shown here is derived from an EMBL/GenBank/DDBJ whole genome shotgun (WGS) entry which is preliminary data.</text>
</comment>